<dbReference type="PANTHER" id="PTHR11922:SF2">
    <property type="entry name" value="GMP SYNTHASE [GLUTAMINE-HYDROLYZING]"/>
    <property type="match status" value="1"/>
</dbReference>
<dbReference type="FunFam" id="3.30.300.10:FF:000002">
    <property type="entry name" value="GMP synthase [glutamine-hydrolyzing]"/>
    <property type="match status" value="1"/>
</dbReference>
<evidence type="ECO:0000256" key="8">
    <source>
        <dbReference type="ARBA" id="ARBA00022962"/>
    </source>
</evidence>
<dbReference type="NCBIfam" id="TIGR00884">
    <property type="entry name" value="guaA_Cterm"/>
    <property type="match status" value="1"/>
</dbReference>
<dbReference type="SUPFAM" id="SSF54810">
    <property type="entry name" value="GMP synthetase C-terminal dimerisation domain"/>
    <property type="match status" value="1"/>
</dbReference>
<reference evidence="11 12" key="1">
    <citation type="journal article" date="2015" name="Int. J. Syst. Evol. Microbiol.">
        <title>Youhaiella tibetensis gen. nov., sp. nov., isolated from subsurface sediment.</title>
        <authorList>
            <person name="Wang Y.X."/>
            <person name="Huang F.Q."/>
            <person name="Nogi Y."/>
            <person name="Pang S.J."/>
            <person name="Wang P.K."/>
            <person name="Lv J."/>
        </authorList>
    </citation>
    <scope>NUCLEOTIDE SEQUENCE [LARGE SCALE GENOMIC DNA]</scope>
    <source>
        <strain evidence="12">fig4</strain>
    </source>
</reference>
<protein>
    <recommendedName>
        <fullName evidence="9">GMP synthase [glutamine-hydrolyzing]</fullName>
        <ecNumber evidence="9">6.3.5.2</ecNumber>
    </recommendedName>
    <alternativeName>
        <fullName evidence="9">GMP synthetase</fullName>
    </alternativeName>
    <alternativeName>
        <fullName evidence="9">Glutamine amidotransferase</fullName>
    </alternativeName>
</protein>
<dbReference type="InterPro" id="IPR001674">
    <property type="entry name" value="GMP_synth_C"/>
</dbReference>
<dbReference type="PRINTS" id="PR00096">
    <property type="entry name" value="GATASE"/>
</dbReference>
<dbReference type="KEGG" id="yti:FNA67_08520"/>
<dbReference type="GO" id="GO:0005829">
    <property type="term" value="C:cytosol"/>
    <property type="evidence" value="ECO:0007669"/>
    <property type="project" value="TreeGrafter"/>
</dbReference>
<comment type="catalytic activity">
    <reaction evidence="9">
        <text>XMP + L-glutamine + ATP + H2O = GMP + L-glutamate + AMP + diphosphate + 2 H(+)</text>
        <dbReference type="Rhea" id="RHEA:11680"/>
        <dbReference type="ChEBI" id="CHEBI:15377"/>
        <dbReference type="ChEBI" id="CHEBI:15378"/>
        <dbReference type="ChEBI" id="CHEBI:29985"/>
        <dbReference type="ChEBI" id="CHEBI:30616"/>
        <dbReference type="ChEBI" id="CHEBI:33019"/>
        <dbReference type="ChEBI" id="CHEBI:57464"/>
        <dbReference type="ChEBI" id="CHEBI:58115"/>
        <dbReference type="ChEBI" id="CHEBI:58359"/>
        <dbReference type="ChEBI" id="CHEBI:456215"/>
        <dbReference type="EC" id="6.3.5.2"/>
    </reaction>
</comment>
<dbReference type="Gene3D" id="3.40.50.880">
    <property type="match status" value="1"/>
</dbReference>
<evidence type="ECO:0000256" key="5">
    <source>
        <dbReference type="ARBA" id="ARBA00022749"/>
    </source>
</evidence>
<keyword evidence="5 9" id="KW-0332">GMP biosynthesis</keyword>
<dbReference type="FunFam" id="3.40.50.620:FF:000001">
    <property type="entry name" value="GMP synthase [glutamine-hydrolyzing]"/>
    <property type="match status" value="1"/>
</dbReference>
<keyword evidence="3 9" id="KW-0436">Ligase</keyword>
<dbReference type="OrthoDB" id="9802219at2"/>
<evidence type="ECO:0000256" key="10">
    <source>
        <dbReference type="PROSITE-ProRule" id="PRU00886"/>
    </source>
</evidence>
<comment type="pathway">
    <text evidence="2 9">Purine metabolism; GMP biosynthesis; GMP from XMP (L-Gln route): step 1/1.</text>
</comment>
<keyword evidence="8 9" id="KW-0315">Glutamine amidotransferase</keyword>
<comment type="subunit">
    <text evidence="9">Homodimer.</text>
</comment>
<dbReference type="CDD" id="cd01997">
    <property type="entry name" value="GMP_synthase_C"/>
    <property type="match status" value="1"/>
</dbReference>
<dbReference type="AlphaFoldDB" id="A0A5B9DMI1"/>
<dbReference type="EMBL" id="CP041690">
    <property type="protein sequence ID" value="QEE20216.1"/>
    <property type="molecule type" value="Genomic_DNA"/>
</dbReference>
<dbReference type="NCBIfam" id="NF000848">
    <property type="entry name" value="PRK00074.1"/>
    <property type="match status" value="1"/>
</dbReference>
<dbReference type="Proteomes" id="UP000321062">
    <property type="component" value="Chromosome"/>
</dbReference>
<accession>A0A5B9DMI1</accession>
<dbReference type="InterPro" id="IPR004739">
    <property type="entry name" value="GMP_synth_GATase"/>
</dbReference>
<keyword evidence="12" id="KW-1185">Reference proteome</keyword>
<dbReference type="InterPro" id="IPR014729">
    <property type="entry name" value="Rossmann-like_a/b/a_fold"/>
</dbReference>
<dbReference type="Pfam" id="PF00117">
    <property type="entry name" value="GATase"/>
    <property type="match status" value="1"/>
</dbReference>
<gene>
    <name evidence="9 11" type="primary">guaA</name>
    <name evidence="11" type="ORF">FNA67_08520</name>
</gene>
<evidence type="ECO:0000256" key="3">
    <source>
        <dbReference type="ARBA" id="ARBA00022598"/>
    </source>
</evidence>
<dbReference type="RefSeq" id="WP_147655748.1">
    <property type="nucleotide sequence ID" value="NZ_BMFM01000001.1"/>
</dbReference>
<evidence type="ECO:0000256" key="9">
    <source>
        <dbReference type="HAMAP-Rule" id="MF_00344"/>
    </source>
</evidence>
<proteinExistence type="inferred from homology"/>
<evidence type="ECO:0000313" key="11">
    <source>
        <dbReference type="EMBL" id="QEE20216.1"/>
    </source>
</evidence>
<dbReference type="InterPro" id="IPR022955">
    <property type="entry name" value="GMP_synthase"/>
</dbReference>
<name>A0A5B9DMI1_9HYPH</name>
<dbReference type="PROSITE" id="PS51273">
    <property type="entry name" value="GATASE_TYPE_1"/>
    <property type="match status" value="1"/>
</dbReference>
<evidence type="ECO:0000256" key="7">
    <source>
        <dbReference type="ARBA" id="ARBA00022840"/>
    </source>
</evidence>
<dbReference type="HAMAP" id="MF_00344">
    <property type="entry name" value="GMP_synthase"/>
    <property type="match status" value="1"/>
</dbReference>
<feature type="active site" evidence="9">
    <location>
        <position position="180"/>
    </location>
</feature>
<feature type="binding site" evidence="10">
    <location>
        <begin position="234"/>
        <end position="240"/>
    </location>
    <ligand>
        <name>ATP</name>
        <dbReference type="ChEBI" id="CHEBI:30616"/>
    </ligand>
</feature>
<dbReference type="NCBIfam" id="TIGR00888">
    <property type="entry name" value="guaA_Nterm"/>
    <property type="match status" value="1"/>
</dbReference>
<dbReference type="UniPathway" id="UPA00189">
    <property type="reaction ID" value="UER00296"/>
</dbReference>
<dbReference type="Pfam" id="PF00958">
    <property type="entry name" value="GMP_synt_C"/>
    <property type="match status" value="1"/>
</dbReference>
<dbReference type="InterPro" id="IPR029062">
    <property type="entry name" value="Class_I_gatase-like"/>
</dbReference>
<feature type="active site" evidence="9">
    <location>
        <position position="182"/>
    </location>
</feature>
<evidence type="ECO:0000256" key="4">
    <source>
        <dbReference type="ARBA" id="ARBA00022741"/>
    </source>
</evidence>
<dbReference type="InterPro" id="IPR017926">
    <property type="entry name" value="GATASE"/>
</dbReference>
<dbReference type="PRINTS" id="PR00099">
    <property type="entry name" value="CPSGATASE"/>
</dbReference>
<dbReference type="SUPFAM" id="SSF52402">
    <property type="entry name" value="Adenine nucleotide alpha hydrolases-like"/>
    <property type="match status" value="1"/>
</dbReference>
<evidence type="ECO:0000313" key="12">
    <source>
        <dbReference type="Proteomes" id="UP000321062"/>
    </source>
</evidence>
<feature type="active site" description="Nucleophile" evidence="9">
    <location>
        <position position="90"/>
    </location>
</feature>
<dbReference type="SUPFAM" id="SSF52317">
    <property type="entry name" value="Class I glutamine amidotransferase-like"/>
    <property type="match status" value="1"/>
</dbReference>
<evidence type="ECO:0000256" key="1">
    <source>
        <dbReference type="ARBA" id="ARBA00002332"/>
    </source>
</evidence>
<sequence length="524" mass="57277">MQTSATASPPQNSILIVDFGSQVTQLIARRIREAGVYCEVHPFNTAEKALHALNPKGIVLSGSPASTLDDNAPTIHPDLIAANVPILGICYGQQALCMALGGKVERGHDAEYGRSEVKVEKASALYDGVWDVGTEHTVWMSHGDRVTAIPPGFEVVGTSNGAPFAMIADEKRRIWAVQFHPEVVHTPDGAKLYANFVHEICGIAGDWTMHAYRQRAIDKIRAQVGKGRVLCALSGGVDSSVAAVLIHEAIGDQLTCVFVDHGLMRMNEADEVVTMFRDQYNIPLVHVDASGKFLGELEGQTDPETKRKIIGKLFIEVFEEEAKKIGGAEFLAQGTLYPDVIESVSFSGGPSVTIKSHHNVGGLPERMNMQLVEPLRELFKDEVRALGRELGLPDRFIGRHPFPGPGLAIRCPGGITAEKLDILRKADAIYLDEIRKSGQYDKIWQAFAVLLPVQTVGVMGDGRTYEFVCALRAVTSVDGMTADFYQFDMNFLGKTATRIINEVRGINRVVYDVTSKPPGTIEWE</sequence>
<dbReference type="InterPro" id="IPR025777">
    <property type="entry name" value="GMPS_ATP_PPase_dom"/>
</dbReference>
<dbReference type="EC" id="6.3.5.2" evidence="9"/>
<dbReference type="FunFam" id="3.40.50.880:FF:000001">
    <property type="entry name" value="GMP synthase [glutamine-hydrolyzing]"/>
    <property type="match status" value="1"/>
</dbReference>
<dbReference type="Pfam" id="PF03054">
    <property type="entry name" value="tRNA_Me_trans"/>
    <property type="match status" value="1"/>
</dbReference>
<dbReference type="Gene3D" id="3.30.300.10">
    <property type="match status" value="1"/>
</dbReference>
<dbReference type="PRINTS" id="PR00097">
    <property type="entry name" value="ANTSNTHASEII"/>
</dbReference>
<keyword evidence="4 9" id="KW-0547">Nucleotide-binding</keyword>
<comment type="function">
    <text evidence="1 9">Catalyzes the synthesis of GMP from XMP.</text>
</comment>
<evidence type="ECO:0000256" key="6">
    <source>
        <dbReference type="ARBA" id="ARBA00022755"/>
    </source>
</evidence>
<organism evidence="11 12">
    <name type="scientific">Paradevosia tibetensis</name>
    <dbReference type="NCBI Taxonomy" id="1447062"/>
    <lineage>
        <taxon>Bacteria</taxon>
        <taxon>Pseudomonadati</taxon>
        <taxon>Pseudomonadota</taxon>
        <taxon>Alphaproteobacteria</taxon>
        <taxon>Hyphomicrobiales</taxon>
        <taxon>Devosiaceae</taxon>
        <taxon>Paradevosia</taxon>
    </lineage>
</organism>
<dbReference type="Gene3D" id="3.40.50.620">
    <property type="entry name" value="HUPs"/>
    <property type="match status" value="1"/>
</dbReference>
<dbReference type="GO" id="GO:0003921">
    <property type="term" value="F:GMP synthase activity"/>
    <property type="evidence" value="ECO:0007669"/>
    <property type="project" value="InterPro"/>
</dbReference>
<dbReference type="CDD" id="cd01742">
    <property type="entry name" value="GATase1_GMP_Synthase"/>
    <property type="match status" value="1"/>
</dbReference>
<dbReference type="PROSITE" id="PS51553">
    <property type="entry name" value="GMPS_ATP_PPASE"/>
    <property type="match status" value="1"/>
</dbReference>
<keyword evidence="7 9" id="KW-0067">ATP-binding</keyword>
<keyword evidence="6 9" id="KW-0658">Purine biosynthesis</keyword>
<dbReference type="PANTHER" id="PTHR11922">
    <property type="entry name" value="GMP SYNTHASE-RELATED"/>
    <property type="match status" value="1"/>
</dbReference>
<evidence type="ECO:0000256" key="2">
    <source>
        <dbReference type="ARBA" id="ARBA00005153"/>
    </source>
</evidence>
<dbReference type="GO" id="GO:0005524">
    <property type="term" value="F:ATP binding"/>
    <property type="evidence" value="ECO:0007669"/>
    <property type="project" value="UniProtKB-UniRule"/>
</dbReference>